<dbReference type="InterPro" id="IPR051164">
    <property type="entry name" value="NmrA-like_oxidored"/>
</dbReference>
<evidence type="ECO:0000256" key="1">
    <source>
        <dbReference type="ARBA" id="ARBA00006328"/>
    </source>
</evidence>
<keyword evidence="2" id="KW-0521">NADP</keyword>
<evidence type="ECO:0000256" key="2">
    <source>
        <dbReference type="ARBA" id="ARBA00022857"/>
    </source>
</evidence>
<dbReference type="PANTHER" id="PTHR42748">
    <property type="entry name" value="NITROGEN METABOLITE REPRESSION PROTEIN NMRA FAMILY MEMBER"/>
    <property type="match status" value="1"/>
</dbReference>
<gene>
    <name evidence="4" type="ORF">GCM10011494_30400</name>
</gene>
<proteinExistence type="inferred from homology"/>
<reference evidence="4" key="1">
    <citation type="journal article" date="2014" name="Int. J. Syst. Evol. Microbiol.">
        <title>Complete genome sequence of Corynebacterium casei LMG S-19264T (=DSM 44701T), isolated from a smear-ripened cheese.</title>
        <authorList>
            <consortium name="US DOE Joint Genome Institute (JGI-PGF)"/>
            <person name="Walter F."/>
            <person name="Albersmeier A."/>
            <person name="Kalinowski J."/>
            <person name="Ruckert C."/>
        </authorList>
    </citation>
    <scope>NUCLEOTIDE SEQUENCE</scope>
    <source>
        <strain evidence="4">CGMCC 1.15095</strain>
    </source>
</reference>
<comment type="similarity">
    <text evidence="1">Belongs to the NmrA-type oxidoreductase family.</text>
</comment>
<dbReference type="EMBL" id="BMHK01000024">
    <property type="protein sequence ID" value="GGC09639.1"/>
    <property type="molecule type" value="Genomic_DNA"/>
</dbReference>
<comment type="caution">
    <text evidence="4">The sequence shown here is derived from an EMBL/GenBank/DDBJ whole genome shotgun (WGS) entry which is preliminary data.</text>
</comment>
<accession>A0A916X5M8</accession>
<dbReference type="Gene3D" id="3.40.50.720">
    <property type="entry name" value="NAD(P)-binding Rossmann-like Domain"/>
    <property type="match status" value="1"/>
</dbReference>
<evidence type="ECO:0000313" key="5">
    <source>
        <dbReference type="Proteomes" id="UP000608154"/>
    </source>
</evidence>
<keyword evidence="5" id="KW-1185">Reference proteome</keyword>
<dbReference type="SUPFAM" id="SSF51735">
    <property type="entry name" value="NAD(P)-binding Rossmann-fold domains"/>
    <property type="match status" value="1"/>
</dbReference>
<evidence type="ECO:0000313" key="4">
    <source>
        <dbReference type="EMBL" id="GGC09639.1"/>
    </source>
</evidence>
<organism evidence="4 5">
    <name type="scientific">Novosphingobium endophyticum</name>
    <dbReference type="NCBI Taxonomy" id="1955250"/>
    <lineage>
        <taxon>Bacteria</taxon>
        <taxon>Pseudomonadati</taxon>
        <taxon>Pseudomonadota</taxon>
        <taxon>Alphaproteobacteria</taxon>
        <taxon>Sphingomonadales</taxon>
        <taxon>Sphingomonadaceae</taxon>
        <taxon>Novosphingobium</taxon>
    </lineage>
</organism>
<dbReference type="InterPro" id="IPR036291">
    <property type="entry name" value="NAD(P)-bd_dom_sf"/>
</dbReference>
<name>A0A916X5M8_9SPHN</name>
<dbReference type="Pfam" id="PF05368">
    <property type="entry name" value="NmrA"/>
    <property type="match status" value="1"/>
</dbReference>
<dbReference type="PANTHER" id="PTHR42748:SF7">
    <property type="entry name" value="NMRA LIKE REDOX SENSOR 1-RELATED"/>
    <property type="match status" value="1"/>
</dbReference>
<reference evidence="4" key="2">
    <citation type="submission" date="2020-09" db="EMBL/GenBank/DDBJ databases">
        <authorList>
            <person name="Sun Q."/>
            <person name="Zhou Y."/>
        </authorList>
    </citation>
    <scope>NUCLEOTIDE SEQUENCE</scope>
    <source>
        <strain evidence="4">CGMCC 1.15095</strain>
    </source>
</reference>
<sequence>MGDLEAPDTLAAALEGAHGVFSVQRPDLTGTNSERRHGFALVDAALDAGVSHFVHSSVCQVEDHEAFPRWDEGYWSVSYWTDKWAVEQKVRDAGFPCWTVMRPSFIMENLTDAKARYLYPQLRDGLLLTPIRPESKVQLIAGDDIGAFVHAAFEDPQTFCGKAIELAGDEMTVADIAETLQTVLEVPVRSRSVSAQEALSAGLAATWVRSQEWVNDVGYHVDRTRLDDYRIPLTTLRDWAERHRDLITIRNPEGSQA</sequence>
<evidence type="ECO:0000259" key="3">
    <source>
        <dbReference type="Pfam" id="PF05368"/>
    </source>
</evidence>
<dbReference type="AlphaFoldDB" id="A0A916X5M8"/>
<dbReference type="Proteomes" id="UP000608154">
    <property type="component" value="Unassembled WGS sequence"/>
</dbReference>
<feature type="domain" description="NmrA-like" evidence="3">
    <location>
        <begin position="2"/>
        <end position="222"/>
    </location>
</feature>
<dbReference type="InterPro" id="IPR008030">
    <property type="entry name" value="NmrA-like"/>
</dbReference>
<protein>
    <submittedName>
        <fullName evidence="4">NmrA family transcriptional regulator</fullName>
    </submittedName>
</protein>